<sequence>MQQAASPLALVVAPTVPVPTSIPDTAATADTNPTQSSPPLPLLPGPPKLSSLPPLRKHSTGHRRHATYVRAQARI</sequence>
<feature type="compositionally biased region" description="Pro residues" evidence="1">
    <location>
        <begin position="36"/>
        <end position="47"/>
    </location>
</feature>
<protein>
    <submittedName>
        <fullName evidence="2">Uncharacterized protein</fullName>
    </submittedName>
</protein>
<name>A0A4Y9YCL9_9AGAM</name>
<accession>A0A4Y9YCL9</accession>
<dbReference type="AlphaFoldDB" id="A0A4Y9YCL9"/>
<keyword evidence="3" id="KW-1185">Reference proteome</keyword>
<proteinExistence type="predicted"/>
<comment type="caution">
    <text evidence="2">The sequence shown here is derived from an EMBL/GenBank/DDBJ whole genome shotgun (WGS) entry which is preliminary data.</text>
</comment>
<evidence type="ECO:0000313" key="3">
    <source>
        <dbReference type="Proteomes" id="UP000298327"/>
    </source>
</evidence>
<feature type="region of interest" description="Disordered" evidence="1">
    <location>
        <begin position="1"/>
        <end position="75"/>
    </location>
</feature>
<reference evidence="2 3" key="1">
    <citation type="submission" date="2019-02" db="EMBL/GenBank/DDBJ databases">
        <title>Genome sequencing of the rare red list fungi Dentipellis fragilis.</title>
        <authorList>
            <person name="Buettner E."/>
            <person name="Kellner H."/>
        </authorList>
    </citation>
    <scope>NUCLEOTIDE SEQUENCE [LARGE SCALE GENOMIC DNA]</scope>
    <source>
        <strain evidence="2 3">DSM 105465</strain>
    </source>
</reference>
<organism evidence="2 3">
    <name type="scientific">Dentipellis fragilis</name>
    <dbReference type="NCBI Taxonomy" id="205917"/>
    <lineage>
        <taxon>Eukaryota</taxon>
        <taxon>Fungi</taxon>
        <taxon>Dikarya</taxon>
        <taxon>Basidiomycota</taxon>
        <taxon>Agaricomycotina</taxon>
        <taxon>Agaricomycetes</taxon>
        <taxon>Russulales</taxon>
        <taxon>Hericiaceae</taxon>
        <taxon>Dentipellis</taxon>
    </lineage>
</organism>
<dbReference type="EMBL" id="SEOQ01000608">
    <property type="protein sequence ID" value="TFY59618.1"/>
    <property type="molecule type" value="Genomic_DNA"/>
</dbReference>
<evidence type="ECO:0000313" key="2">
    <source>
        <dbReference type="EMBL" id="TFY59618.1"/>
    </source>
</evidence>
<feature type="compositionally biased region" description="Basic residues" evidence="1">
    <location>
        <begin position="55"/>
        <end position="67"/>
    </location>
</feature>
<gene>
    <name evidence="2" type="ORF">EVG20_g7717</name>
</gene>
<evidence type="ECO:0000256" key="1">
    <source>
        <dbReference type="SAM" id="MobiDB-lite"/>
    </source>
</evidence>
<dbReference type="Proteomes" id="UP000298327">
    <property type="component" value="Unassembled WGS sequence"/>
</dbReference>
<feature type="compositionally biased region" description="Low complexity" evidence="1">
    <location>
        <begin position="1"/>
        <end position="31"/>
    </location>
</feature>